<dbReference type="PROSITE" id="PS52004">
    <property type="entry name" value="KS3_2"/>
    <property type="match status" value="1"/>
</dbReference>
<comment type="caution">
    <text evidence="5">The sequence shown here is derived from an EMBL/GenBank/DDBJ whole genome shotgun (WGS) entry which is preliminary data.</text>
</comment>
<dbReference type="InterPro" id="IPR016036">
    <property type="entry name" value="Malonyl_transacylase_ACP-bd"/>
</dbReference>
<evidence type="ECO:0000256" key="1">
    <source>
        <dbReference type="ARBA" id="ARBA00022450"/>
    </source>
</evidence>
<reference evidence="5 6" key="1">
    <citation type="submission" date="2018-05" db="EMBL/GenBank/DDBJ databases">
        <title>Genomic Encyclopedia of Archaeal and Bacterial Type Strains, Phase II (KMG-II): from individual species to whole genera.</title>
        <authorList>
            <person name="Goeker M."/>
        </authorList>
    </citation>
    <scope>NUCLEOTIDE SEQUENCE [LARGE SCALE GENOMIC DNA]</scope>
    <source>
        <strain evidence="5 6">DSM 22214</strain>
    </source>
</reference>
<keyword evidence="3" id="KW-0808">Transferase</keyword>
<dbReference type="InterPro" id="IPR014031">
    <property type="entry name" value="Ketoacyl_synth_C"/>
</dbReference>
<feature type="domain" description="Ketosynthase family 3 (KS3)" evidence="4">
    <location>
        <begin position="4"/>
        <end position="463"/>
    </location>
</feature>
<keyword evidence="6" id="KW-1185">Reference proteome</keyword>
<accession>A0A316E595</accession>
<sequence length="1857" mass="205121">MKTNEGIAIVGMDCRYPGANSIEQYWDNILSLRQQFRHIPDKRLNMNDYYSKDKSKVDKTYSQTASVITGYSFDRIKYKVSKSTFERTDFTHWLALDVAAGALKDAGFENGEGLDKNRVGVVLGNSLTGEFSRSGIMRLRWPYVRKVLEKTLKNLNHTQEDINIILSNAEKTYKEPFPEPDADSLAGGLSNTISGRICNYFDFHGGGFTIDGACASSLLAFENGCNSILNNSLDVVLVGGVDLSIDPFEIIGFARNGALAMNEMEVYSTKSEGFWPGEGCGIVVLMKESEAMARNLNIYAVIKGCGISSDGSGGITRPKSETQQLAFDRAYEKAGYKISQVAMFEGHGTGTPTGDQVEISAIVNALKEAGKNDIPAILGSVKHLIGHTKAAAGVAGVIKASLAIKNGVIPASRRNTPHALLTENESLLRLATKPILWEKNIPMRASVSSMGFGGINVHLTMEEAPNNKKLKKLSGKIIKLSDSQRDSEVFPFSANSQQGFLEIIARLKSLSRDISRAELVDLSATITASFEDKGIWRGSVVAKTPNELAENLGVLENEIIQNKTRFIDTHKGIFFDCNGKSQPIGFLFPGQGAPIYPDFGAFSSWVNPSKTALKAPICGVADTSVAQPAILQNSLTSIEVLEKFGIEANFGIGHSLGEISALAWAGIIENDDAKNLAIARGKAMSQLGEKDGAMLAIKCDEKTIKEMISHYKVFITGYNGTGNFVVGGHIDEIQKVQNQALSKGIHHVKLKVSHAFHTPMMKQAAIQFKTDLEGIEFNTPIRKVISTVTAESICPETDIQQMLFEQIESPVYFSQAIDKIKHESPILIEVGPGNALSRSLQDYQDFEVVSLDFGNNSIRGLLNTLSLTYISGNPVYFDELSTNRFYKEFDIENWRLDAFVNPCEQNEFESSFSEETQEINLSATQNEAKDNLSGEMNLEASVIGITNYLKAIISKKVEIPFEMINSEDRLMSQLHINSLAITEILSIVIKAFNKSQIVFSEASILANSDANIEELSTVIFKGESSNMLGSSKDIISFEKIHNWSHIFQRKLNPKKASLLNIEQYGGNVFVAGNDDQVKLIAPILTDVSANIGDALVFVYSSALARKELFKFVDFLRKPEIKEAKKVVLIGIIDEVITGDLKPILKTFQLENPRYSTLSIEIQSKDNAFEKIVGEIRNATKYKEVSFGTDGVRAESELAFFYPEKANINNTLSTEDVILATGGGKGITFESVFSVAKCTGAKLIIMGRSLPESDDELRSNLKKLDENNINYKYLSVDVCSQKSVSEGISESIREFGNITAFIHGAGVNYPKALHLLEPQDFDRTLLVKVEGLKNVLAALNVHSLKLLIGYGSIIAQSGMHGNADYAWANDQLALLIESVGKENPHCRCMTLEWSVWDETGMGVSLNTINTLKEKGVFAIPVAHGVEILKAVIADKNYAGGRLIISGRFGNMLTLNYVKERLPLGRFVANIKHHIPKVEIVSEVSVNLKEDIYLQNHVFQGQYVFPTVMILEGMAQVCSALETEMPIWTFEDLKINKSIFIPQSEANTIRFIVTRVSRYTFHAVVQSEDSDFQVNCFEAYIKLGKNDNVALFKSLPLPYANKLPLDTETKFYDDLLFHHGPFRRINAFSELSALKSMASATENLTDLWFNAYLPQNQILGDAGLNDAAIHCHQACRPHQSLLPTAVGKIVFNPNPIEGPFFISTQEVHHIGNVTRINSYVVNAKGEIKQYWENLDLTSVAGSGFSGEWNLILLANYIEYLMIQFASSRNIHIPKNFINHLLPINYKDFDKVSIAVDGFYVTLKKHPIGTSEADILKQGKLFSQNLKISQIKEVVTLAIELLPKTAKITTLINTKENAYN</sequence>
<evidence type="ECO:0000313" key="5">
    <source>
        <dbReference type="EMBL" id="PWK23873.1"/>
    </source>
</evidence>
<evidence type="ECO:0000313" key="6">
    <source>
        <dbReference type="Proteomes" id="UP000245489"/>
    </source>
</evidence>
<dbReference type="InterPro" id="IPR014043">
    <property type="entry name" value="Acyl_transferase_dom"/>
</dbReference>
<dbReference type="CDD" id="cd00833">
    <property type="entry name" value="PKS"/>
    <property type="match status" value="1"/>
</dbReference>
<dbReference type="RefSeq" id="WP_109743790.1">
    <property type="nucleotide sequence ID" value="NZ_QGGO01000016.1"/>
</dbReference>
<dbReference type="SUPFAM" id="SSF51735">
    <property type="entry name" value="NAD(P)-binding Rossmann-fold domains"/>
    <property type="match status" value="1"/>
</dbReference>
<dbReference type="InterPro" id="IPR057326">
    <property type="entry name" value="KR_dom"/>
</dbReference>
<keyword evidence="2" id="KW-0597">Phosphoprotein</keyword>
<dbReference type="Gene3D" id="3.40.366.10">
    <property type="entry name" value="Malonyl-Coenzyme A Acyl Carrier Protein, domain 2"/>
    <property type="match status" value="1"/>
</dbReference>
<dbReference type="InterPro" id="IPR013968">
    <property type="entry name" value="PKS_KR"/>
</dbReference>
<keyword evidence="1" id="KW-0596">Phosphopantetheine</keyword>
<dbReference type="Pfam" id="PF00698">
    <property type="entry name" value="Acyl_transf_1"/>
    <property type="match status" value="1"/>
</dbReference>
<evidence type="ECO:0000256" key="2">
    <source>
        <dbReference type="ARBA" id="ARBA00022553"/>
    </source>
</evidence>
<dbReference type="SMART" id="SM00822">
    <property type="entry name" value="PKS_KR"/>
    <property type="match status" value="1"/>
</dbReference>
<dbReference type="InterPro" id="IPR016035">
    <property type="entry name" value="Acyl_Trfase/lysoPLipase"/>
</dbReference>
<dbReference type="Gene3D" id="3.10.129.110">
    <property type="entry name" value="Polyketide synthase dehydratase"/>
    <property type="match status" value="1"/>
</dbReference>
<evidence type="ECO:0000256" key="3">
    <source>
        <dbReference type="ARBA" id="ARBA00022679"/>
    </source>
</evidence>
<dbReference type="Gene3D" id="1.10.1200.10">
    <property type="entry name" value="ACP-like"/>
    <property type="match status" value="1"/>
</dbReference>
<dbReference type="Gene3D" id="3.40.47.10">
    <property type="match status" value="1"/>
</dbReference>
<dbReference type="PANTHER" id="PTHR43775:SF37">
    <property type="entry name" value="SI:DKEY-61P9.11"/>
    <property type="match status" value="1"/>
</dbReference>
<dbReference type="GO" id="GO:0006633">
    <property type="term" value="P:fatty acid biosynthetic process"/>
    <property type="evidence" value="ECO:0007669"/>
    <property type="project" value="TreeGrafter"/>
</dbReference>
<dbReference type="Pfam" id="PF16197">
    <property type="entry name" value="KAsynt_C_assoc"/>
    <property type="match status" value="1"/>
</dbReference>
<dbReference type="Pfam" id="PF08659">
    <property type="entry name" value="KR"/>
    <property type="match status" value="1"/>
</dbReference>
<dbReference type="InterPro" id="IPR050091">
    <property type="entry name" value="PKS_NRPS_Biosynth_Enz"/>
</dbReference>
<dbReference type="InterPro" id="IPR020841">
    <property type="entry name" value="PKS_Beta-ketoAc_synthase_dom"/>
</dbReference>
<dbReference type="InterPro" id="IPR014030">
    <property type="entry name" value="Ketoacyl_synth_N"/>
</dbReference>
<organism evidence="5 6">
    <name type="scientific">Arcicella aurantiaca</name>
    <dbReference type="NCBI Taxonomy" id="591202"/>
    <lineage>
        <taxon>Bacteria</taxon>
        <taxon>Pseudomonadati</taxon>
        <taxon>Bacteroidota</taxon>
        <taxon>Cytophagia</taxon>
        <taxon>Cytophagales</taxon>
        <taxon>Flectobacillaceae</taxon>
        <taxon>Arcicella</taxon>
    </lineage>
</organism>
<proteinExistence type="predicted"/>
<evidence type="ECO:0000259" key="4">
    <source>
        <dbReference type="PROSITE" id="PS52004"/>
    </source>
</evidence>
<dbReference type="SUPFAM" id="SSF52151">
    <property type="entry name" value="FabD/lysophospholipase-like"/>
    <property type="match status" value="1"/>
</dbReference>
<dbReference type="Gene3D" id="3.40.50.720">
    <property type="entry name" value="NAD(P)-binding Rossmann-like Domain"/>
    <property type="match status" value="1"/>
</dbReference>
<dbReference type="InterPro" id="IPR036291">
    <property type="entry name" value="NAD(P)-bd_dom_sf"/>
</dbReference>
<gene>
    <name evidence="5" type="ORF">LV89_03080</name>
</gene>
<dbReference type="PANTHER" id="PTHR43775">
    <property type="entry name" value="FATTY ACID SYNTHASE"/>
    <property type="match status" value="1"/>
</dbReference>
<dbReference type="InterPro" id="IPR036736">
    <property type="entry name" value="ACP-like_sf"/>
</dbReference>
<dbReference type="InterPro" id="IPR032821">
    <property type="entry name" value="PKS_assoc"/>
</dbReference>
<protein>
    <submittedName>
        <fullName evidence="5">Enediyne polyketide synthase</fullName>
    </submittedName>
</protein>
<dbReference type="Pfam" id="PF02801">
    <property type="entry name" value="Ketoacyl-synt_C"/>
    <property type="match status" value="1"/>
</dbReference>
<dbReference type="InterPro" id="IPR001227">
    <property type="entry name" value="Ac_transferase_dom_sf"/>
</dbReference>
<dbReference type="EMBL" id="QGGO01000016">
    <property type="protein sequence ID" value="PWK23873.1"/>
    <property type="molecule type" value="Genomic_DNA"/>
</dbReference>
<dbReference type="Pfam" id="PF00109">
    <property type="entry name" value="ketoacyl-synt"/>
    <property type="match status" value="1"/>
</dbReference>
<dbReference type="SUPFAM" id="SSF53901">
    <property type="entry name" value="Thiolase-like"/>
    <property type="match status" value="1"/>
</dbReference>
<dbReference type="SUPFAM" id="SSF55048">
    <property type="entry name" value="Probable ACP-binding domain of malonyl-CoA ACP transacylase"/>
    <property type="match status" value="1"/>
</dbReference>
<dbReference type="SMART" id="SM00825">
    <property type="entry name" value="PKS_KS"/>
    <property type="match status" value="1"/>
</dbReference>
<dbReference type="GO" id="GO:0004312">
    <property type="term" value="F:fatty acid synthase activity"/>
    <property type="evidence" value="ECO:0007669"/>
    <property type="project" value="TreeGrafter"/>
</dbReference>
<dbReference type="InterPro" id="IPR016039">
    <property type="entry name" value="Thiolase-like"/>
</dbReference>
<name>A0A316E595_9BACT</name>
<dbReference type="OrthoDB" id="4317020at2"/>
<dbReference type="InterPro" id="IPR042104">
    <property type="entry name" value="PKS_dehydratase_sf"/>
</dbReference>
<dbReference type="SMART" id="SM00827">
    <property type="entry name" value="PKS_AT"/>
    <property type="match status" value="1"/>
</dbReference>
<dbReference type="Proteomes" id="UP000245489">
    <property type="component" value="Unassembled WGS sequence"/>
</dbReference>